<gene>
    <name evidence="1" type="ORF">EZS28_041988</name>
</gene>
<feature type="non-terminal residue" evidence="1">
    <location>
        <position position="206"/>
    </location>
</feature>
<dbReference type="Proteomes" id="UP000324800">
    <property type="component" value="Unassembled WGS sequence"/>
</dbReference>
<dbReference type="EMBL" id="SNRW01024152">
    <property type="protein sequence ID" value="KAA6362485.1"/>
    <property type="molecule type" value="Genomic_DNA"/>
</dbReference>
<evidence type="ECO:0000313" key="2">
    <source>
        <dbReference type="Proteomes" id="UP000324800"/>
    </source>
</evidence>
<organism evidence="1 2">
    <name type="scientific">Streblomastix strix</name>
    <dbReference type="NCBI Taxonomy" id="222440"/>
    <lineage>
        <taxon>Eukaryota</taxon>
        <taxon>Metamonada</taxon>
        <taxon>Preaxostyla</taxon>
        <taxon>Oxymonadida</taxon>
        <taxon>Streblomastigidae</taxon>
        <taxon>Streblomastix</taxon>
    </lineage>
</organism>
<sequence>MGSTTQAKQTVVSHQDYDFDLRFIDILSFIPPNKTLKQFVEKFGTKGIKLTKRIFPHGSFNYDNYKQVLGLTTPFTKDDFYDKLNNKNINRVDANRVGISDEDYEQYNKDSTNFQDKWAYLKHYNIRDVTCMINPINHLIQITWEEKVDMLACISLAQIASQIIYKYCYDKFDINASYNIVNGFEQFEVTQYWWNNKVKGYINQDE</sequence>
<comment type="caution">
    <text evidence="1">The sequence shown here is derived from an EMBL/GenBank/DDBJ whole genome shotgun (WGS) entry which is preliminary data.</text>
</comment>
<reference evidence="1 2" key="1">
    <citation type="submission" date="2019-03" db="EMBL/GenBank/DDBJ databases">
        <title>Single cell metagenomics reveals metabolic interactions within the superorganism composed of flagellate Streblomastix strix and complex community of Bacteroidetes bacteria on its surface.</title>
        <authorList>
            <person name="Treitli S.C."/>
            <person name="Kolisko M."/>
            <person name="Husnik F."/>
            <person name="Keeling P."/>
            <person name="Hampl V."/>
        </authorList>
    </citation>
    <scope>NUCLEOTIDE SEQUENCE [LARGE SCALE GENOMIC DNA]</scope>
    <source>
        <strain evidence="1">ST1C</strain>
    </source>
</reference>
<accession>A0A5J4TYJ1</accession>
<proteinExistence type="predicted"/>
<protein>
    <submittedName>
        <fullName evidence="1">Uncharacterized protein</fullName>
    </submittedName>
</protein>
<name>A0A5J4TYJ1_9EUKA</name>
<evidence type="ECO:0000313" key="1">
    <source>
        <dbReference type="EMBL" id="KAA6362485.1"/>
    </source>
</evidence>
<dbReference type="AlphaFoldDB" id="A0A5J4TYJ1"/>